<proteinExistence type="predicted"/>
<reference evidence="2 3" key="1">
    <citation type="submission" date="2024-02" db="EMBL/GenBank/DDBJ databases">
        <authorList>
            <person name="Chen Y."/>
            <person name="Shah S."/>
            <person name="Dougan E. K."/>
            <person name="Thang M."/>
            <person name="Chan C."/>
        </authorList>
    </citation>
    <scope>NUCLEOTIDE SEQUENCE [LARGE SCALE GENOMIC DNA]</scope>
</reference>
<protein>
    <submittedName>
        <fullName evidence="2">Uncharacterized protein</fullName>
    </submittedName>
</protein>
<feature type="transmembrane region" description="Helical" evidence="1">
    <location>
        <begin position="128"/>
        <end position="149"/>
    </location>
</feature>
<sequence>MVDCEPCWLAACLACLIRSLNSFVKVEPLLPEDDRTVQYSLRSMLIFYFMLAGLDRVNLHIAAREAELLENQYQGSIRQASCSQIQDEMNTRSEIGNQVDKVDKVIEVLLKAGMTSDALRDAHMHGVVLRHSGVVQLAIPLIVLGPFVIESF</sequence>
<comment type="caution">
    <text evidence="2">The sequence shown here is derived from an EMBL/GenBank/DDBJ whole genome shotgun (WGS) entry which is preliminary data.</text>
</comment>
<keyword evidence="1" id="KW-0472">Membrane</keyword>
<dbReference type="Proteomes" id="UP001642484">
    <property type="component" value="Unassembled WGS sequence"/>
</dbReference>
<name>A0ABP0QS08_9DINO</name>
<gene>
    <name evidence="2" type="ORF">CCMP2556_LOCUS43717</name>
</gene>
<evidence type="ECO:0000313" key="2">
    <source>
        <dbReference type="EMBL" id="CAK9091064.1"/>
    </source>
</evidence>
<evidence type="ECO:0000313" key="3">
    <source>
        <dbReference type="Proteomes" id="UP001642484"/>
    </source>
</evidence>
<accession>A0ABP0QS08</accession>
<organism evidence="2 3">
    <name type="scientific">Durusdinium trenchii</name>
    <dbReference type="NCBI Taxonomy" id="1381693"/>
    <lineage>
        <taxon>Eukaryota</taxon>
        <taxon>Sar</taxon>
        <taxon>Alveolata</taxon>
        <taxon>Dinophyceae</taxon>
        <taxon>Suessiales</taxon>
        <taxon>Symbiodiniaceae</taxon>
        <taxon>Durusdinium</taxon>
    </lineage>
</organism>
<evidence type="ECO:0000256" key="1">
    <source>
        <dbReference type="SAM" id="Phobius"/>
    </source>
</evidence>
<dbReference type="EMBL" id="CAXAMN010024917">
    <property type="protein sequence ID" value="CAK9091064.1"/>
    <property type="molecule type" value="Genomic_DNA"/>
</dbReference>
<keyword evidence="1" id="KW-0812">Transmembrane</keyword>
<keyword evidence="1" id="KW-1133">Transmembrane helix</keyword>
<keyword evidence="3" id="KW-1185">Reference proteome</keyword>